<dbReference type="CDD" id="cd05403">
    <property type="entry name" value="NT_KNTase_like"/>
    <property type="match status" value="1"/>
</dbReference>
<evidence type="ECO:0000313" key="3">
    <source>
        <dbReference type="Proteomes" id="UP000000641"/>
    </source>
</evidence>
<accession>A1S0L1</accession>
<dbReference type="SUPFAM" id="SSF81301">
    <property type="entry name" value="Nucleotidyltransferase"/>
    <property type="match status" value="1"/>
</dbReference>
<dbReference type="GO" id="GO:0016779">
    <property type="term" value="F:nucleotidyltransferase activity"/>
    <property type="evidence" value="ECO:0007669"/>
    <property type="project" value="InterPro"/>
</dbReference>
<dbReference type="InterPro" id="IPR002934">
    <property type="entry name" value="Polymerase_NTP_transf_dom"/>
</dbReference>
<dbReference type="STRING" id="368408.Tpen_1596"/>
<dbReference type="RefSeq" id="WP_011753256.1">
    <property type="nucleotide sequence ID" value="NC_008698.1"/>
</dbReference>
<dbReference type="Gene3D" id="3.30.460.10">
    <property type="entry name" value="Beta Polymerase, domain 2"/>
    <property type="match status" value="1"/>
</dbReference>
<dbReference type="HOGENOM" id="CLU_2766314_0_0_2"/>
<protein>
    <recommendedName>
        <fullName evidence="1">Polymerase nucleotidyl transferase domain-containing protein</fullName>
    </recommendedName>
</protein>
<dbReference type="AlphaFoldDB" id="A1S0L1"/>
<dbReference type="eggNOG" id="arCOG01199">
    <property type="taxonomic scope" value="Archaea"/>
</dbReference>
<reference evidence="3" key="1">
    <citation type="journal article" date="2008" name="J. Bacteriol.">
        <title>Genome sequence of Thermofilum pendens reveals an exceptional loss of biosynthetic pathways without genome reduction.</title>
        <authorList>
            <person name="Anderson I."/>
            <person name="Rodriguez J."/>
            <person name="Susanti D."/>
            <person name="Porat I."/>
            <person name="Reich C."/>
            <person name="Ulrich L.E."/>
            <person name="Elkins J.G."/>
            <person name="Mavromatis K."/>
            <person name="Lykidis A."/>
            <person name="Kim E."/>
            <person name="Thompson L.S."/>
            <person name="Nolan M."/>
            <person name="Land M."/>
            <person name="Copeland A."/>
            <person name="Lapidus A."/>
            <person name="Lucas S."/>
            <person name="Detter C."/>
            <person name="Zhulin I.B."/>
            <person name="Olsen G.J."/>
            <person name="Whitman W."/>
            <person name="Mukhopadhyay B."/>
            <person name="Bristow J."/>
            <person name="Kyrpides N."/>
        </authorList>
    </citation>
    <scope>NUCLEOTIDE SEQUENCE [LARGE SCALE GENOMIC DNA]</scope>
    <source>
        <strain evidence="3">DSM 2475 / Hrk 5</strain>
    </source>
</reference>
<dbReference type="Proteomes" id="UP000000641">
    <property type="component" value="Chromosome"/>
</dbReference>
<dbReference type="InterPro" id="IPR043519">
    <property type="entry name" value="NT_sf"/>
</dbReference>
<proteinExistence type="predicted"/>
<feature type="domain" description="Polymerase nucleotidyl transferase" evidence="1">
    <location>
        <begin position="9"/>
        <end position="44"/>
    </location>
</feature>
<sequence length="69" mass="7696">MSEYAKRAVERGALAVILIGSLARSDYTAFSDADVVVVVERDCRRPMDRALDFLDPTLSTDLEPSLHNR</sequence>
<dbReference type="GeneID" id="71811594"/>
<evidence type="ECO:0000259" key="1">
    <source>
        <dbReference type="Pfam" id="PF01909"/>
    </source>
</evidence>
<dbReference type="Pfam" id="PF01909">
    <property type="entry name" value="NTP_transf_2"/>
    <property type="match status" value="1"/>
</dbReference>
<keyword evidence="3" id="KW-1185">Reference proteome</keyword>
<dbReference type="EMBL" id="CP000505">
    <property type="protein sequence ID" value="ABL78991.1"/>
    <property type="molecule type" value="Genomic_DNA"/>
</dbReference>
<dbReference type="KEGG" id="tpe:Tpen_1596"/>
<gene>
    <name evidence="2" type="ordered locus">Tpen_1596</name>
</gene>
<dbReference type="EnsemblBacteria" id="ABL78991">
    <property type="protein sequence ID" value="ABL78991"/>
    <property type="gene ID" value="Tpen_1596"/>
</dbReference>
<evidence type="ECO:0000313" key="2">
    <source>
        <dbReference type="EMBL" id="ABL78991.1"/>
    </source>
</evidence>
<organism evidence="2 3">
    <name type="scientific">Thermofilum pendens (strain DSM 2475 / Hrk 5)</name>
    <dbReference type="NCBI Taxonomy" id="368408"/>
    <lineage>
        <taxon>Archaea</taxon>
        <taxon>Thermoproteota</taxon>
        <taxon>Thermoprotei</taxon>
        <taxon>Thermofilales</taxon>
        <taxon>Thermofilaceae</taxon>
        <taxon>Thermofilum</taxon>
    </lineage>
</organism>
<name>A1S0L1_THEPD</name>